<dbReference type="SUPFAM" id="SSF51261">
    <property type="entry name" value="Duplicated hybrid motif"/>
    <property type="match status" value="1"/>
</dbReference>
<sequence>MGDWVWPLPGYSRISSPFGLRNCPFHGRETHTGIDIPAPQGTKIIAAKPGRVITAKMTSGYGNLVVISHGGGLETYYAHCNSFIAHKGDTVGAGQPIARVGSTGPSTGNHLHFGVKVQSGFKNPKNYVSINDTQSRYTGAKSGPVSSDGAGSSNIAGGTAGQESTTKEVTTVKVTSTTGKTGNQDSSLRAKSAILTKGAEILIQNGSQVFQPALEEDISLEYERKNTPGKLTFTVYKDAALKIAKGNAVRFRYNNKRMFFGYIFTFKRKDSNLVTLTCYDQLRYLKNKDVRSYKKTTYSKLLKQIAKEFKLEYGTIQNTKYVIPARMEEGTLFDILGNASDLTVSHTKKLFVLYDDFGRLTLKNIESMMLPILVDQDTAESLDYESTIDKDTYNRIKIYSDNDNTGVREVHVRNSTAKQKKWGILQYTEKAEGLSKKEMKQKAKILAQYYGIEQRTLSVRGQLGDTRVRGGSSLIVQLDLGDKKISNYMLVEKVKHTFKNGSHTMDLSLAGIKGEFHV</sequence>
<dbReference type="Pfam" id="PF24032">
    <property type="entry name" value="YQBQ"/>
    <property type="match status" value="1"/>
</dbReference>
<dbReference type="InterPro" id="IPR016047">
    <property type="entry name" value="M23ase_b-sheet_dom"/>
</dbReference>
<organism evidence="4 5">
    <name type="scientific">Anaerovorax odorimutans</name>
    <dbReference type="NCBI Taxonomy" id="109327"/>
    <lineage>
        <taxon>Bacteria</taxon>
        <taxon>Bacillati</taxon>
        <taxon>Bacillota</taxon>
        <taxon>Clostridia</taxon>
        <taxon>Peptostreptococcales</taxon>
        <taxon>Anaerovoracaceae</taxon>
        <taxon>Anaerovorax</taxon>
    </lineage>
</organism>
<gene>
    <name evidence="4" type="ORF">NE619_10455</name>
</gene>
<dbReference type="InterPro" id="IPR011055">
    <property type="entry name" value="Dup_hybrid_motif"/>
</dbReference>
<accession>A0ABT1RPM8</accession>
<dbReference type="Gene3D" id="2.70.70.10">
    <property type="entry name" value="Glucose Permease (Domain IIA)"/>
    <property type="match status" value="1"/>
</dbReference>
<dbReference type="CDD" id="cd12797">
    <property type="entry name" value="M23_peptidase"/>
    <property type="match status" value="1"/>
</dbReference>
<evidence type="ECO:0000256" key="1">
    <source>
        <dbReference type="SAM" id="MobiDB-lite"/>
    </source>
</evidence>
<dbReference type="Proteomes" id="UP001524502">
    <property type="component" value="Unassembled WGS sequence"/>
</dbReference>
<feature type="compositionally biased region" description="Low complexity" evidence="1">
    <location>
        <begin position="163"/>
        <end position="182"/>
    </location>
</feature>
<dbReference type="InterPro" id="IPR050570">
    <property type="entry name" value="Cell_wall_metabolism_enzyme"/>
</dbReference>
<dbReference type="EMBL" id="JANFXK010000010">
    <property type="protein sequence ID" value="MCQ4637147.1"/>
    <property type="molecule type" value="Genomic_DNA"/>
</dbReference>
<reference evidence="4 5" key="1">
    <citation type="submission" date="2022-06" db="EMBL/GenBank/DDBJ databases">
        <title>Isolation of gut microbiota from human fecal samples.</title>
        <authorList>
            <person name="Pamer E.G."/>
            <person name="Barat B."/>
            <person name="Waligurski E."/>
            <person name="Medina S."/>
            <person name="Paddock L."/>
            <person name="Mostad J."/>
        </authorList>
    </citation>
    <scope>NUCLEOTIDE SEQUENCE [LARGE SCALE GENOMIC DNA]</scope>
    <source>
        <strain evidence="4 5">SL.3.17</strain>
    </source>
</reference>
<protein>
    <submittedName>
        <fullName evidence="4">M23 family metallopeptidase</fullName>
    </submittedName>
</protein>
<dbReference type="PANTHER" id="PTHR21666:SF270">
    <property type="entry name" value="MUREIN HYDROLASE ACTIVATOR ENVC"/>
    <property type="match status" value="1"/>
</dbReference>
<evidence type="ECO:0000313" key="4">
    <source>
        <dbReference type="EMBL" id="MCQ4637147.1"/>
    </source>
</evidence>
<evidence type="ECO:0000259" key="3">
    <source>
        <dbReference type="Pfam" id="PF24032"/>
    </source>
</evidence>
<comment type="caution">
    <text evidence="4">The sequence shown here is derived from an EMBL/GenBank/DDBJ whole genome shotgun (WGS) entry which is preliminary data.</text>
</comment>
<evidence type="ECO:0000313" key="5">
    <source>
        <dbReference type="Proteomes" id="UP001524502"/>
    </source>
</evidence>
<feature type="domain" description="M23ase beta-sheet core" evidence="2">
    <location>
        <begin position="30"/>
        <end position="121"/>
    </location>
</feature>
<feature type="domain" description="YqbQ/XkdQ" evidence="3">
    <location>
        <begin position="218"/>
        <end position="509"/>
    </location>
</feature>
<dbReference type="InterPro" id="IPR056937">
    <property type="entry name" value="YqbQ/XkdQ"/>
</dbReference>
<dbReference type="SUPFAM" id="SSF69279">
    <property type="entry name" value="Phage tail proteins"/>
    <property type="match status" value="1"/>
</dbReference>
<dbReference type="RefSeq" id="WP_256132338.1">
    <property type="nucleotide sequence ID" value="NZ_JANFXK010000010.1"/>
</dbReference>
<evidence type="ECO:0000259" key="2">
    <source>
        <dbReference type="Pfam" id="PF01551"/>
    </source>
</evidence>
<proteinExistence type="predicted"/>
<name>A0ABT1RPM8_9FIRM</name>
<keyword evidence="5" id="KW-1185">Reference proteome</keyword>
<dbReference type="Pfam" id="PF01551">
    <property type="entry name" value="Peptidase_M23"/>
    <property type="match status" value="1"/>
</dbReference>
<feature type="region of interest" description="Disordered" evidence="1">
    <location>
        <begin position="134"/>
        <end position="186"/>
    </location>
</feature>
<dbReference type="PANTHER" id="PTHR21666">
    <property type="entry name" value="PEPTIDASE-RELATED"/>
    <property type="match status" value="1"/>
</dbReference>